<name>L9KKR9_TUPCH</name>
<accession>L9KKR9</accession>
<reference evidence="2" key="1">
    <citation type="submission" date="2012-07" db="EMBL/GenBank/DDBJ databases">
        <title>Genome of the Chinese tree shrew, a rising model animal genetically related to primates.</title>
        <authorList>
            <person name="Zhang G."/>
            <person name="Fan Y."/>
            <person name="Yao Y."/>
            <person name="Huang Z."/>
        </authorList>
    </citation>
    <scope>NUCLEOTIDE SEQUENCE [LARGE SCALE GENOMIC DNA]</scope>
</reference>
<dbReference type="AlphaFoldDB" id="L9KKR9"/>
<gene>
    <name evidence="1" type="ORF">TREES_T100009113</name>
</gene>
<reference evidence="2" key="2">
    <citation type="journal article" date="2013" name="Nat. Commun.">
        <title>Genome of the Chinese tree shrew.</title>
        <authorList>
            <person name="Fan Y."/>
            <person name="Huang Z.Y."/>
            <person name="Cao C.C."/>
            <person name="Chen C.S."/>
            <person name="Chen Y.X."/>
            <person name="Fan D.D."/>
            <person name="He J."/>
            <person name="Hou H.L."/>
            <person name="Hu L."/>
            <person name="Hu X.T."/>
            <person name="Jiang X.T."/>
            <person name="Lai R."/>
            <person name="Lang Y.S."/>
            <person name="Liang B."/>
            <person name="Liao S.G."/>
            <person name="Mu D."/>
            <person name="Ma Y.Y."/>
            <person name="Niu Y.Y."/>
            <person name="Sun X.Q."/>
            <person name="Xia J.Q."/>
            <person name="Xiao J."/>
            <person name="Xiong Z.Q."/>
            <person name="Xu L."/>
            <person name="Yang L."/>
            <person name="Zhang Y."/>
            <person name="Zhao W."/>
            <person name="Zhao X.D."/>
            <person name="Zheng Y.T."/>
            <person name="Zhou J.M."/>
            <person name="Zhu Y.B."/>
            <person name="Zhang G.J."/>
            <person name="Wang J."/>
            <person name="Yao Y.G."/>
        </authorList>
    </citation>
    <scope>NUCLEOTIDE SEQUENCE [LARGE SCALE GENOMIC DNA]</scope>
</reference>
<dbReference type="Proteomes" id="UP000011518">
    <property type="component" value="Unassembled WGS sequence"/>
</dbReference>
<proteinExistence type="predicted"/>
<dbReference type="InParanoid" id="L9KKR9"/>
<organism evidence="1 2">
    <name type="scientific">Tupaia chinensis</name>
    <name type="common">Chinese tree shrew</name>
    <name type="synonym">Tupaia belangeri chinensis</name>
    <dbReference type="NCBI Taxonomy" id="246437"/>
    <lineage>
        <taxon>Eukaryota</taxon>
        <taxon>Metazoa</taxon>
        <taxon>Chordata</taxon>
        <taxon>Craniata</taxon>
        <taxon>Vertebrata</taxon>
        <taxon>Euteleostomi</taxon>
        <taxon>Mammalia</taxon>
        <taxon>Eutheria</taxon>
        <taxon>Euarchontoglires</taxon>
        <taxon>Scandentia</taxon>
        <taxon>Tupaiidae</taxon>
        <taxon>Tupaia</taxon>
    </lineage>
</organism>
<dbReference type="STRING" id="246437.L9KKR9"/>
<evidence type="ECO:0000313" key="1">
    <source>
        <dbReference type="EMBL" id="ELW63361.1"/>
    </source>
</evidence>
<protein>
    <submittedName>
        <fullName evidence="1">Dual adapter for phosphotyrosine and 3-phosphotyrosine and 3-phosphoinositide</fullName>
    </submittedName>
</protein>
<dbReference type="EMBL" id="KB320781">
    <property type="protein sequence ID" value="ELW63361.1"/>
    <property type="molecule type" value="Genomic_DNA"/>
</dbReference>
<keyword evidence="2" id="KW-1185">Reference proteome</keyword>
<sequence length="113" mass="12429">MGRAELVEGKMSTRDPSDLWSRLDGEAELLQDLGSDMEFDPDSRGPYTHLVTDRCGVVECFPARRNTRSSCSVFSPQQQVVNAVPSTETGTYTSIRPGSHVRGHVISLGDEPF</sequence>
<evidence type="ECO:0000313" key="2">
    <source>
        <dbReference type="Proteomes" id="UP000011518"/>
    </source>
</evidence>